<dbReference type="GO" id="GO:0004354">
    <property type="term" value="F:glutamate dehydrogenase (NADP+) activity"/>
    <property type="evidence" value="ECO:0007669"/>
    <property type="project" value="UniProtKB-EC"/>
</dbReference>
<evidence type="ECO:0000256" key="2">
    <source>
        <dbReference type="ARBA" id="ARBA00006382"/>
    </source>
</evidence>
<feature type="binding site" evidence="7">
    <location>
        <position position="238"/>
    </location>
    <ligand>
        <name>NAD(+)</name>
        <dbReference type="ChEBI" id="CHEBI:57540"/>
    </ligand>
</feature>
<dbReference type="InterPro" id="IPR006095">
    <property type="entry name" value="Glu/Leu/Phe/Val/Trp_DH"/>
</dbReference>
<dbReference type="PIRSF" id="PIRSF000185">
    <property type="entry name" value="Glu_DH"/>
    <property type="match status" value="1"/>
</dbReference>
<dbReference type="SUPFAM" id="SSF51735">
    <property type="entry name" value="NAD(P)-binding Rossmann-fold domains"/>
    <property type="match status" value="1"/>
</dbReference>
<evidence type="ECO:0000256" key="7">
    <source>
        <dbReference type="PIRSR" id="PIRSR000185-2"/>
    </source>
</evidence>
<protein>
    <recommendedName>
        <fullName evidence="5">Glutamate dehydrogenase</fullName>
    </recommendedName>
</protein>
<dbReference type="OrthoDB" id="9803297at2"/>
<evidence type="ECO:0000256" key="9">
    <source>
        <dbReference type="RuleBase" id="RU004417"/>
    </source>
</evidence>
<feature type="binding site" evidence="7">
    <location>
        <position position="75"/>
    </location>
    <ligand>
        <name>substrate</name>
    </ligand>
</feature>
<evidence type="ECO:0000256" key="3">
    <source>
        <dbReference type="ARBA" id="ARBA00023002"/>
    </source>
</evidence>
<dbReference type="InterPro" id="IPR014362">
    <property type="entry name" value="Glu_DH"/>
</dbReference>
<dbReference type="RefSeq" id="WP_090254714.1">
    <property type="nucleotide sequence ID" value="NZ_FOAA01000014.1"/>
</dbReference>
<dbReference type="InterPro" id="IPR046346">
    <property type="entry name" value="Aminoacid_DH-like_N_sf"/>
</dbReference>
<dbReference type="Pfam" id="PF02812">
    <property type="entry name" value="ELFV_dehydrog_N"/>
    <property type="match status" value="1"/>
</dbReference>
<proteinExistence type="inferred from homology"/>
<keyword evidence="12" id="KW-1185">Reference proteome</keyword>
<sequence>MSDHPTATRSGSFQQNVALMLDRALKEVKLEPGADRALKTCNATLQVSFPIKLRGEVRTFTGWRAVHSTHHLPAKGGLRFSPAVDQDDTEALAALMTYKCAIMDVPFGGSKGGLCIDPSQYDRDEMELITRRFARELARRGFLSPATNVPAPDVGTGQREMAWILDTYKNLYPEDINYMGCVTGKPVDLGGMPGRLEATGRGIQYALREFFRHPSEVQEAGLQGSLEGKRIIVQGLGNVGYHAARFLQEEDGARIIGIIEREGALVNERGLSVESVRCYMNEHGTVLGYPNARFVDKGASVLAEDCDVLIPAALEGVIHKDNAEGIRAPLIIEAANGPITYEADEILRRKGAVILPDIYANAGGVVVSYFEWIRNLSHMRFGRLQRRLDETRGEHIVSALETMSGEKTPTWMRENLIRGAEEVDLVRSGLDDAMRVAFQEIARFRREGGPHLDHRTAAYALAVSRINRGSLDLGAY</sequence>
<evidence type="ECO:0000256" key="5">
    <source>
        <dbReference type="PIRNR" id="PIRNR000185"/>
    </source>
</evidence>
<dbReference type="PRINTS" id="PR00082">
    <property type="entry name" value="GLFDHDRGNASE"/>
</dbReference>
<dbReference type="PANTHER" id="PTHR11606">
    <property type="entry name" value="GLUTAMATE DEHYDROGENASE"/>
    <property type="match status" value="1"/>
</dbReference>
<gene>
    <name evidence="11" type="ORF">SAMN05444515_11480</name>
</gene>
<feature type="active site" description="Proton donor" evidence="6">
    <location>
        <position position="111"/>
    </location>
</feature>
<dbReference type="AlphaFoldDB" id="A0A1H7PP76"/>
<dbReference type="Gene3D" id="3.40.50.10860">
    <property type="entry name" value="Leucine Dehydrogenase, chain A, domain 1"/>
    <property type="match status" value="1"/>
</dbReference>
<feature type="domain" description="Glutamate/phenylalanine/leucine/valine/L-tryptophan dehydrogenase C-terminal" evidence="10">
    <location>
        <begin position="192"/>
        <end position="474"/>
    </location>
</feature>
<dbReference type="GO" id="GO:0006538">
    <property type="term" value="P:L-glutamate catabolic process"/>
    <property type="evidence" value="ECO:0007669"/>
    <property type="project" value="TreeGrafter"/>
</dbReference>
<dbReference type="SUPFAM" id="SSF53223">
    <property type="entry name" value="Aminoacid dehydrogenase-like, N-terminal domain"/>
    <property type="match status" value="1"/>
</dbReference>
<keyword evidence="7" id="KW-0547">Nucleotide-binding</keyword>
<feature type="binding site" evidence="7">
    <location>
        <position position="99"/>
    </location>
    <ligand>
        <name>substrate</name>
    </ligand>
</feature>
<keyword evidence="3 5" id="KW-0560">Oxidoreductase</keyword>
<dbReference type="CDD" id="cd01076">
    <property type="entry name" value="NAD_bind_1_Glu_DH"/>
    <property type="match status" value="1"/>
</dbReference>
<dbReference type="InterPro" id="IPR006097">
    <property type="entry name" value="Glu/Leu/Phe/Val/Trp_DH_dimer"/>
</dbReference>
<evidence type="ECO:0000256" key="1">
    <source>
        <dbReference type="ARBA" id="ARBA00003868"/>
    </source>
</evidence>
<comment type="similarity">
    <text evidence="2 5 9">Belongs to the Glu/Leu/Phe/Val dehydrogenases family.</text>
</comment>
<dbReference type="GO" id="GO:0000166">
    <property type="term" value="F:nucleotide binding"/>
    <property type="evidence" value="ECO:0007669"/>
    <property type="project" value="UniProtKB-KW"/>
</dbReference>
<comment type="catalytic activity">
    <reaction evidence="4">
        <text>L-glutamate + NADP(+) + H2O = 2-oxoglutarate + NH4(+) + NADPH + H(+)</text>
        <dbReference type="Rhea" id="RHEA:11612"/>
        <dbReference type="ChEBI" id="CHEBI:15377"/>
        <dbReference type="ChEBI" id="CHEBI:15378"/>
        <dbReference type="ChEBI" id="CHEBI:16810"/>
        <dbReference type="ChEBI" id="CHEBI:28938"/>
        <dbReference type="ChEBI" id="CHEBI:29985"/>
        <dbReference type="ChEBI" id="CHEBI:57783"/>
        <dbReference type="ChEBI" id="CHEBI:58349"/>
        <dbReference type="EC" id="1.4.1.4"/>
    </reaction>
</comment>
<comment type="function">
    <text evidence="1">Catalyzes the reversible oxidative deamination of glutamate to alpha-ketoglutarate and ammonia.</text>
</comment>
<evidence type="ECO:0000256" key="4">
    <source>
        <dbReference type="ARBA" id="ARBA00048584"/>
    </source>
</evidence>
<evidence type="ECO:0000313" key="11">
    <source>
        <dbReference type="EMBL" id="SEL37045.1"/>
    </source>
</evidence>
<dbReference type="Pfam" id="PF00208">
    <property type="entry name" value="ELFV_dehydrog"/>
    <property type="match status" value="1"/>
</dbReference>
<feature type="site" description="Important for catalysis" evidence="8">
    <location>
        <position position="153"/>
    </location>
</feature>
<accession>A0A1H7PP76</accession>
<dbReference type="SMART" id="SM00839">
    <property type="entry name" value="ELFV_dehydrog"/>
    <property type="match status" value="1"/>
</dbReference>
<evidence type="ECO:0000256" key="6">
    <source>
        <dbReference type="PIRSR" id="PIRSR000185-1"/>
    </source>
</evidence>
<dbReference type="FunFam" id="3.40.50.720:FF:000100">
    <property type="entry name" value="Glutamate dehydrogenase 1, mitochondrial"/>
    <property type="match status" value="1"/>
</dbReference>
<dbReference type="Proteomes" id="UP000199256">
    <property type="component" value="Unassembled WGS sequence"/>
</dbReference>
<dbReference type="GO" id="GO:0004352">
    <property type="term" value="F:glutamate dehydrogenase (NAD+) activity"/>
    <property type="evidence" value="ECO:0007669"/>
    <property type="project" value="TreeGrafter"/>
</dbReference>
<keyword evidence="7" id="KW-0520">NAD</keyword>
<dbReference type="InterPro" id="IPR006096">
    <property type="entry name" value="Glu/Leu/Phe/Val/Trp_DH_C"/>
</dbReference>
<dbReference type="STRING" id="1396821.SAMN05444515_11480"/>
<evidence type="ECO:0000256" key="8">
    <source>
        <dbReference type="PIRSR" id="PIRSR000185-3"/>
    </source>
</evidence>
<dbReference type="PANTHER" id="PTHR11606:SF13">
    <property type="entry name" value="GLUTAMATE DEHYDROGENASE 1, MITOCHONDRIAL"/>
    <property type="match status" value="1"/>
</dbReference>
<feature type="binding site" evidence="7">
    <location>
        <position position="199"/>
    </location>
    <ligand>
        <name>NAD(+)</name>
        <dbReference type="ChEBI" id="CHEBI:57540"/>
    </ligand>
</feature>
<dbReference type="EMBL" id="FOAA01000014">
    <property type="protein sequence ID" value="SEL37045.1"/>
    <property type="molecule type" value="Genomic_DNA"/>
</dbReference>
<organism evidence="11 12">
    <name type="scientific">Ectothiorhodospira marina</name>
    <dbReference type="NCBI Taxonomy" id="1396821"/>
    <lineage>
        <taxon>Bacteria</taxon>
        <taxon>Pseudomonadati</taxon>
        <taxon>Pseudomonadota</taxon>
        <taxon>Gammaproteobacteria</taxon>
        <taxon>Chromatiales</taxon>
        <taxon>Ectothiorhodospiraceae</taxon>
        <taxon>Ectothiorhodospira</taxon>
    </lineage>
</organism>
<evidence type="ECO:0000313" key="12">
    <source>
        <dbReference type="Proteomes" id="UP000199256"/>
    </source>
</evidence>
<dbReference type="PROSITE" id="PS00074">
    <property type="entry name" value="GLFV_DEHYDROGENASE"/>
    <property type="match status" value="1"/>
</dbReference>
<feature type="binding site" evidence="7">
    <location>
        <position position="368"/>
    </location>
    <ligand>
        <name>substrate</name>
    </ligand>
</feature>
<dbReference type="InterPro" id="IPR036291">
    <property type="entry name" value="NAD(P)-bd_dom_sf"/>
</dbReference>
<dbReference type="InterPro" id="IPR033922">
    <property type="entry name" value="NAD_bind_Glu_DH"/>
</dbReference>
<dbReference type="InterPro" id="IPR033524">
    <property type="entry name" value="Glu/Leu/Phe/Val_DH_AS"/>
</dbReference>
<name>A0A1H7PP76_9GAMM</name>
<dbReference type="Gene3D" id="3.40.50.720">
    <property type="entry name" value="NAD(P)-binding Rossmann-like Domain"/>
    <property type="match status" value="1"/>
</dbReference>
<evidence type="ECO:0000259" key="10">
    <source>
        <dbReference type="SMART" id="SM00839"/>
    </source>
</evidence>
<reference evidence="12" key="1">
    <citation type="submission" date="2016-10" db="EMBL/GenBank/DDBJ databases">
        <authorList>
            <person name="Varghese N."/>
            <person name="Submissions S."/>
        </authorList>
    </citation>
    <scope>NUCLEOTIDE SEQUENCE [LARGE SCALE GENOMIC DNA]</scope>
    <source>
        <strain evidence="12">DSM 241</strain>
    </source>
</reference>